<evidence type="ECO:0000313" key="2">
    <source>
        <dbReference type="EMBL" id="CAC5409614.1"/>
    </source>
</evidence>
<dbReference type="Gene3D" id="2.10.80.10">
    <property type="entry name" value="Lipase, subunit A"/>
    <property type="match status" value="1"/>
</dbReference>
<sequence>MLKELTIISLVVVSIHAKTMCRQDSECASDECCYYHEGPMIVSKRDVLPFNSMHQDNDPKLQQFDGKSLSTFSKEDLMQVATKTKLQLNDILVFLDIDDSRENLCKVVSFALEQKDALKEEDTRERKNLILSRFHIHKNRPNFAAALLLKLVCNKEKEAVLDKEQKLLKIFGKNDVQSDNYNMQSHNLYLHAAGLMGGSFEQAQGQTDGMPPRFLGSPRRHMQKKKNNNNASPKDIRKFLIFKGKGEKTQLHVLDNNCPLHTKQLAPKSVDFLLGKPEHYSEKQVDQIEFIKSSIAEKMLKELTIISLVVVSIHAKTMCRQDSECASDECCYYHEGPMIVSKRDVLPFNSMHQGGWCEKYLAQGARCSPFAKVNGHCSCGNGLKCTRFPYTTTSSVVKRRLLPGDYLCAPTP</sequence>
<keyword evidence="1" id="KW-0732">Signal</keyword>
<protein>
    <submittedName>
        <fullName evidence="2">Uncharacterized protein</fullName>
    </submittedName>
</protein>
<reference evidence="2 3" key="1">
    <citation type="submission" date="2020-06" db="EMBL/GenBank/DDBJ databases">
        <authorList>
            <person name="Li R."/>
            <person name="Bekaert M."/>
        </authorList>
    </citation>
    <scope>NUCLEOTIDE SEQUENCE [LARGE SCALE GENOMIC DNA]</scope>
    <source>
        <strain evidence="3">wild</strain>
    </source>
</reference>
<proteinExistence type="predicted"/>
<accession>A0A6J8DQZ5</accession>
<dbReference type="AlphaFoldDB" id="A0A6J8DQZ5"/>
<dbReference type="EMBL" id="CACVKT020007645">
    <property type="protein sequence ID" value="CAC5409614.1"/>
    <property type="molecule type" value="Genomic_DNA"/>
</dbReference>
<evidence type="ECO:0000256" key="1">
    <source>
        <dbReference type="SAM" id="SignalP"/>
    </source>
</evidence>
<name>A0A6J8DQZ5_MYTCO</name>
<dbReference type="Proteomes" id="UP000507470">
    <property type="component" value="Unassembled WGS sequence"/>
</dbReference>
<organism evidence="2 3">
    <name type="scientific">Mytilus coruscus</name>
    <name type="common">Sea mussel</name>
    <dbReference type="NCBI Taxonomy" id="42192"/>
    <lineage>
        <taxon>Eukaryota</taxon>
        <taxon>Metazoa</taxon>
        <taxon>Spiralia</taxon>
        <taxon>Lophotrochozoa</taxon>
        <taxon>Mollusca</taxon>
        <taxon>Bivalvia</taxon>
        <taxon>Autobranchia</taxon>
        <taxon>Pteriomorphia</taxon>
        <taxon>Mytilida</taxon>
        <taxon>Mytiloidea</taxon>
        <taxon>Mytilidae</taxon>
        <taxon>Mytilinae</taxon>
        <taxon>Mytilus</taxon>
    </lineage>
</organism>
<gene>
    <name evidence="2" type="ORF">MCOR_42872</name>
</gene>
<keyword evidence="3" id="KW-1185">Reference proteome</keyword>
<feature type="signal peptide" evidence="1">
    <location>
        <begin position="1"/>
        <end position="17"/>
    </location>
</feature>
<evidence type="ECO:0000313" key="3">
    <source>
        <dbReference type="Proteomes" id="UP000507470"/>
    </source>
</evidence>
<feature type="chain" id="PRO_5026728576" evidence="1">
    <location>
        <begin position="18"/>
        <end position="412"/>
    </location>
</feature>
<dbReference type="OrthoDB" id="6132230at2759"/>